<keyword evidence="5 8" id="KW-0812">Transmembrane</keyword>
<accession>A0A023X5P5</accession>
<dbReference type="Pfam" id="PF01925">
    <property type="entry name" value="TauE"/>
    <property type="match status" value="1"/>
</dbReference>
<evidence type="ECO:0000256" key="4">
    <source>
        <dbReference type="ARBA" id="ARBA00022475"/>
    </source>
</evidence>
<organism evidence="9 11">
    <name type="scientific">Rubrobacter radiotolerans</name>
    <name type="common">Arthrobacter radiotolerans</name>
    <dbReference type="NCBI Taxonomy" id="42256"/>
    <lineage>
        <taxon>Bacteria</taxon>
        <taxon>Bacillati</taxon>
        <taxon>Actinomycetota</taxon>
        <taxon>Rubrobacteria</taxon>
        <taxon>Rubrobacterales</taxon>
        <taxon>Rubrobacteraceae</taxon>
        <taxon>Rubrobacter</taxon>
    </lineage>
</organism>
<reference evidence="10" key="2">
    <citation type="submission" date="2023-11" db="EMBL/GenBank/DDBJ databases">
        <title>MicrobeMod: A computational toolkit for identifying prokaryotic methylation and restriction-modification with nanopore sequencing.</title>
        <authorList>
            <person name="Crits-Christoph A."/>
            <person name="Kang S.C."/>
            <person name="Lee H."/>
            <person name="Ostrov N."/>
        </authorList>
    </citation>
    <scope>NUCLEOTIDE SEQUENCE</scope>
    <source>
        <strain evidence="10">ATCC 51242</strain>
    </source>
</reference>
<keyword evidence="6 8" id="KW-1133">Transmembrane helix</keyword>
<dbReference type="Proteomes" id="UP001281130">
    <property type="component" value="Unassembled WGS sequence"/>
</dbReference>
<evidence type="ECO:0000256" key="6">
    <source>
        <dbReference type="ARBA" id="ARBA00022989"/>
    </source>
</evidence>
<comment type="similarity">
    <text evidence="2 8">Belongs to the 4-toluene sulfonate uptake permease (TSUP) (TC 2.A.102) family.</text>
</comment>
<feature type="transmembrane region" description="Helical" evidence="8">
    <location>
        <begin position="168"/>
        <end position="187"/>
    </location>
</feature>
<dbReference type="GO" id="GO:0005886">
    <property type="term" value="C:plasma membrane"/>
    <property type="evidence" value="ECO:0007669"/>
    <property type="project" value="UniProtKB-SubCell"/>
</dbReference>
<dbReference type="AlphaFoldDB" id="A0A023X5P5"/>
<feature type="transmembrane region" description="Helical" evidence="8">
    <location>
        <begin position="193"/>
        <end position="210"/>
    </location>
</feature>
<protein>
    <recommendedName>
        <fullName evidence="8">Probable membrane transporter protein</fullName>
    </recommendedName>
</protein>
<reference evidence="9 11" key="1">
    <citation type="submission" date="2014-03" db="EMBL/GenBank/DDBJ databases">
        <title>Complete genome sequence of the Radio-Resistant Rubrobacter radiotolerans RSPS-4.</title>
        <authorList>
            <person name="Egas C.C."/>
            <person name="Barroso C.C."/>
            <person name="Froufe H.J.C."/>
            <person name="Pacheco J.J."/>
            <person name="Albuquerque L.L."/>
            <person name="da Costa M.M.S."/>
        </authorList>
    </citation>
    <scope>NUCLEOTIDE SEQUENCE [LARGE SCALE GENOMIC DNA]</scope>
    <source>
        <strain evidence="9 11">RSPS-4</strain>
    </source>
</reference>
<evidence type="ECO:0000256" key="3">
    <source>
        <dbReference type="ARBA" id="ARBA00022448"/>
    </source>
</evidence>
<dbReference type="eggNOG" id="COG0730">
    <property type="taxonomic scope" value="Bacteria"/>
</dbReference>
<evidence type="ECO:0000256" key="2">
    <source>
        <dbReference type="ARBA" id="ARBA00009142"/>
    </source>
</evidence>
<sequence>MIGWELLFALLAAFAAGTISGLTGFGLGLVSVPLFLFVYTPQTVVFLAGAISVAVNTSVVRDSYREADRRMTVALLVPSCVGIVAGVEILRVVDPLYLRLVVGVLVVISAGLLLKSIHLPGAATRLGPVVSGFSSGLLSTATGLAAPPIVLLLASREYAKRAFRGTSALYFLLMSIIGLAALALRGLVTVEDLLLGAILLPAAMAGKYLGTRLLERISEHAFRLLTLVFTLVTAALGAATAAYALLL</sequence>
<dbReference type="Proteomes" id="UP000025229">
    <property type="component" value="Chromosome"/>
</dbReference>
<dbReference type="PANTHER" id="PTHR30269:SF37">
    <property type="entry name" value="MEMBRANE TRANSPORTER PROTEIN"/>
    <property type="match status" value="1"/>
</dbReference>
<dbReference type="EMBL" id="CP007514">
    <property type="protein sequence ID" value="AHY47797.1"/>
    <property type="molecule type" value="Genomic_DNA"/>
</dbReference>
<gene>
    <name evidence="9" type="ORF">RradSPS_2514</name>
    <name evidence="10" type="ORF">SIL72_00200</name>
</gene>
<keyword evidence="7 8" id="KW-0472">Membrane</keyword>
<dbReference type="InterPro" id="IPR052017">
    <property type="entry name" value="TSUP"/>
</dbReference>
<dbReference type="STRING" id="42256.RradSPS_2514"/>
<name>A0A023X5P5_RUBRA</name>
<proteinExistence type="inferred from homology"/>
<feature type="transmembrane region" description="Helical" evidence="8">
    <location>
        <begin position="37"/>
        <end position="59"/>
    </location>
</feature>
<comment type="subcellular location">
    <subcellularLocation>
        <location evidence="1 8">Cell membrane</location>
        <topology evidence="1 8">Multi-pass membrane protein</topology>
    </subcellularLocation>
</comment>
<evidence type="ECO:0000256" key="1">
    <source>
        <dbReference type="ARBA" id="ARBA00004651"/>
    </source>
</evidence>
<dbReference type="KEGG" id="rrd:RradSPS_2514"/>
<dbReference type="EMBL" id="JAWXXX010000001">
    <property type="protein sequence ID" value="MDX5892436.1"/>
    <property type="molecule type" value="Genomic_DNA"/>
</dbReference>
<evidence type="ECO:0000313" key="10">
    <source>
        <dbReference type="EMBL" id="MDX5892436.1"/>
    </source>
</evidence>
<evidence type="ECO:0000256" key="8">
    <source>
        <dbReference type="RuleBase" id="RU363041"/>
    </source>
</evidence>
<dbReference type="HOGENOM" id="CLU_054750_5_6_11"/>
<feature type="transmembrane region" description="Helical" evidence="8">
    <location>
        <begin position="96"/>
        <end position="114"/>
    </location>
</feature>
<feature type="transmembrane region" description="Helical" evidence="8">
    <location>
        <begin position="222"/>
        <end position="246"/>
    </location>
</feature>
<keyword evidence="11" id="KW-1185">Reference proteome</keyword>
<keyword evidence="3" id="KW-0813">Transport</keyword>
<evidence type="ECO:0000256" key="5">
    <source>
        <dbReference type="ARBA" id="ARBA00022692"/>
    </source>
</evidence>
<evidence type="ECO:0000313" key="9">
    <source>
        <dbReference type="EMBL" id="AHY47797.1"/>
    </source>
</evidence>
<dbReference type="InterPro" id="IPR002781">
    <property type="entry name" value="TM_pro_TauE-like"/>
</dbReference>
<dbReference type="RefSeq" id="WP_038683093.1">
    <property type="nucleotide sequence ID" value="NZ_CP007514.1"/>
</dbReference>
<feature type="transmembrane region" description="Helical" evidence="8">
    <location>
        <begin position="71"/>
        <end position="90"/>
    </location>
</feature>
<dbReference type="PANTHER" id="PTHR30269">
    <property type="entry name" value="TRANSMEMBRANE PROTEIN YFCA"/>
    <property type="match status" value="1"/>
</dbReference>
<evidence type="ECO:0000313" key="11">
    <source>
        <dbReference type="Proteomes" id="UP000025229"/>
    </source>
</evidence>
<keyword evidence="4 8" id="KW-1003">Cell membrane</keyword>
<evidence type="ECO:0000256" key="7">
    <source>
        <dbReference type="ARBA" id="ARBA00023136"/>
    </source>
</evidence>
<dbReference type="OrthoDB" id="5244103at2"/>